<dbReference type="PANTHER" id="PTHR11439:SF467">
    <property type="entry name" value="INTEGRASE CATALYTIC DOMAIN-CONTAINING PROTEIN"/>
    <property type="match status" value="1"/>
</dbReference>
<dbReference type="PANTHER" id="PTHR11439">
    <property type="entry name" value="GAG-POL-RELATED RETROTRANSPOSON"/>
    <property type="match status" value="1"/>
</dbReference>
<dbReference type="CDD" id="cd09272">
    <property type="entry name" value="RNase_HI_RT_Ty1"/>
    <property type="match status" value="1"/>
</dbReference>
<evidence type="ECO:0000313" key="1">
    <source>
        <dbReference type="EMBL" id="KAK8930853.1"/>
    </source>
</evidence>
<reference evidence="1 2" key="1">
    <citation type="journal article" date="2022" name="Nat. Plants">
        <title>Genomes of leafy and leafless Platanthera orchids illuminate the evolution of mycoheterotrophy.</title>
        <authorList>
            <person name="Li M.H."/>
            <person name="Liu K.W."/>
            <person name="Li Z."/>
            <person name="Lu H.C."/>
            <person name="Ye Q.L."/>
            <person name="Zhang D."/>
            <person name="Wang J.Y."/>
            <person name="Li Y.F."/>
            <person name="Zhong Z.M."/>
            <person name="Liu X."/>
            <person name="Yu X."/>
            <person name="Liu D.K."/>
            <person name="Tu X.D."/>
            <person name="Liu B."/>
            <person name="Hao Y."/>
            <person name="Liao X.Y."/>
            <person name="Jiang Y.T."/>
            <person name="Sun W.H."/>
            <person name="Chen J."/>
            <person name="Chen Y.Q."/>
            <person name="Ai Y."/>
            <person name="Zhai J.W."/>
            <person name="Wu S.S."/>
            <person name="Zhou Z."/>
            <person name="Hsiao Y.Y."/>
            <person name="Wu W.L."/>
            <person name="Chen Y.Y."/>
            <person name="Lin Y.F."/>
            <person name="Hsu J.L."/>
            <person name="Li C.Y."/>
            <person name="Wang Z.W."/>
            <person name="Zhao X."/>
            <person name="Zhong W.Y."/>
            <person name="Ma X.K."/>
            <person name="Ma L."/>
            <person name="Huang J."/>
            <person name="Chen G.Z."/>
            <person name="Huang M.Z."/>
            <person name="Huang L."/>
            <person name="Peng D.H."/>
            <person name="Luo Y.B."/>
            <person name="Zou S.Q."/>
            <person name="Chen S.P."/>
            <person name="Lan S."/>
            <person name="Tsai W.C."/>
            <person name="Van de Peer Y."/>
            <person name="Liu Z.J."/>
        </authorList>
    </citation>
    <scope>NUCLEOTIDE SEQUENCE [LARGE SCALE GENOMIC DNA]</scope>
    <source>
        <strain evidence="1">Lor287</strain>
    </source>
</reference>
<dbReference type="EMBL" id="JBBWWQ010000014">
    <property type="protein sequence ID" value="KAK8930853.1"/>
    <property type="molecule type" value="Genomic_DNA"/>
</dbReference>
<proteinExistence type="predicted"/>
<protein>
    <recommendedName>
        <fullName evidence="3">Retrovirus-related Pol polyprotein from transposon TNT 1-94</fullName>
    </recommendedName>
</protein>
<dbReference type="AlphaFoldDB" id="A0AAP0B6M6"/>
<dbReference type="Proteomes" id="UP001418222">
    <property type="component" value="Unassembled WGS sequence"/>
</dbReference>
<comment type="caution">
    <text evidence="1">The sequence shown here is derived from an EMBL/GenBank/DDBJ whole genome shotgun (WGS) entry which is preliminary data.</text>
</comment>
<name>A0AAP0B6M6_9ASPA</name>
<keyword evidence="2" id="KW-1185">Reference proteome</keyword>
<evidence type="ECO:0000313" key="2">
    <source>
        <dbReference type="Proteomes" id="UP001418222"/>
    </source>
</evidence>
<organism evidence="1 2">
    <name type="scientific">Platanthera zijinensis</name>
    <dbReference type="NCBI Taxonomy" id="2320716"/>
    <lineage>
        <taxon>Eukaryota</taxon>
        <taxon>Viridiplantae</taxon>
        <taxon>Streptophyta</taxon>
        <taxon>Embryophyta</taxon>
        <taxon>Tracheophyta</taxon>
        <taxon>Spermatophyta</taxon>
        <taxon>Magnoliopsida</taxon>
        <taxon>Liliopsida</taxon>
        <taxon>Asparagales</taxon>
        <taxon>Orchidaceae</taxon>
        <taxon>Orchidoideae</taxon>
        <taxon>Orchideae</taxon>
        <taxon>Orchidinae</taxon>
        <taxon>Platanthera</taxon>
    </lineage>
</organism>
<evidence type="ECO:0008006" key="3">
    <source>
        <dbReference type="Google" id="ProtNLM"/>
    </source>
</evidence>
<gene>
    <name evidence="1" type="ORF">KSP39_PZI016801</name>
</gene>
<sequence length="339" mass="37555">MYAMICTRSDIDHTVSIVSRYMTNLGQQHWETIKWILRYLKGTIDISLVFRISDVAGVLEGLIDSDNTDDLERRRSTSGYILLLCGGTISWKVTLQDIITLFTTEAECIAVVEVAKEAIWLMSLIKELRISQESVKLYCDSQSAIYLANDSIYHAKTKHIDVRYHKLREFIGRGDIKLLKEDWVLCRVSFKSRTKAPKQMPAMTAADNHFYNYGSSSSSIPPLTHTYINFDRAHGEHDASLSHPLVMPAAAAAHQPALPPPSEGHLSWRPTYQAAAPGCYQAAAAGSSQTARTATRQAAGPNRQTVEQIDCCDYNIDCMVSIGFHGGGVPPLSFEGAPT</sequence>
<accession>A0AAP0B6M6</accession>